<dbReference type="SMART" id="SM00256">
    <property type="entry name" value="FBOX"/>
    <property type="match status" value="1"/>
</dbReference>
<accession>A0A177UUF7</accession>
<dbReference type="InterPro" id="IPR036047">
    <property type="entry name" value="F-box-like_dom_sf"/>
</dbReference>
<dbReference type="PROSITE" id="PS50330">
    <property type="entry name" value="UIM"/>
    <property type="match status" value="1"/>
</dbReference>
<dbReference type="GO" id="GO:0005737">
    <property type="term" value="C:cytoplasm"/>
    <property type="evidence" value="ECO:0007669"/>
    <property type="project" value="TreeGrafter"/>
</dbReference>
<feature type="compositionally biased region" description="Low complexity" evidence="3">
    <location>
        <begin position="152"/>
        <end position="170"/>
    </location>
</feature>
<evidence type="ECO:0000256" key="1">
    <source>
        <dbReference type="ARBA" id="ARBA00004906"/>
    </source>
</evidence>
<reference evidence="4" key="1">
    <citation type="submission" date="2016-04" db="EMBL/GenBank/DDBJ databases">
        <authorList>
            <person name="Nguyen H.D."/>
            <person name="Kesanakurti P."/>
            <person name="Cullis J."/>
            <person name="Levesque C.A."/>
            <person name="Hambleton S."/>
        </authorList>
    </citation>
    <scope>NUCLEOTIDE SEQUENCE</scope>
    <source>
        <strain evidence="4">DAOMC 238032</strain>
    </source>
</reference>
<feature type="region of interest" description="Disordered" evidence="3">
    <location>
        <begin position="1"/>
        <end position="89"/>
    </location>
</feature>
<dbReference type="Gene3D" id="2.130.10.10">
    <property type="entry name" value="YVTN repeat-like/Quinoprotein amine dehydrogenase"/>
    <property type="match status" value="2"/>
</dbReference>
<feature type="compositionally biased region" description="Low complexity" evidence="3">
    <location>
        <begin position="1135"/>
        <end position="1167"/>
    </location>
</feature>
<dbReference type="CDD" id="cd22139">
    <property type="entry name" value="F-box_unchar"/>
    <property type="match status" value="1"/>
</dbReference>
<dbReference type="InterPro" id="IPR052121">
    <property type="entry name" value="F-box_SCF_Substrate_Recog"/>
</dbReference>
<dbReference type="PROSITE" id="PS50181">
    <property type="entry name" value="FBOX"/>
    <property type="match status" value="1"/>
</dbReference>
<comment type="caution">
    <text evidence="4">The sequence shown here is derived from an EMBL/GenBank/DDBJ whole genome shotgun (WGS) entry which is preliminary data.</text>
</comment>
<dbReference type="PANTHER" id="PTHR46550">
    <property type="entry name" value="F-BOX ONLY PROTEIN 3"/>
    <property type="match status" value="1"/>
</dbReference>
<evidence type="ECO:0000256" key="3">
    <source>
        <dbReference type="SAM" id="MobiDB-lite"/>
    </source>
</evidence>
<proteinExistence type="predicted"/>
<dbReference type="Proteomes" id="UP000077671">
    <property type="component" value="Unassembled WGS sequence"/>
</dbReference>
<feature type="compositionally biased region" description="Polar residues" evidence="3">
    <location>
        <begin position="1188"/>
        <end position="1199"/>
    </location>
</feature>
<dbReference type="InterPro" id="IPR003903">
    <property type="entry name" value="UIM_dom"/>
</dbReference>
<reference evidence="4" key="2">
    <citation type="journal article" date="2019" name="IMA Fungus">
        <title>Genome sequencing and comparison of five Tilletia species to identify candidate genes for the detection of regulated species infecting wheat.</title>
        <authorList>
            <person name="Nguyen H.D.T."/>
            <person name="Sultana T."/>
            <person name="Kesanakurti P."/>
            <person name="Hambleton S."/>
        </authorList>
    </citation>
    <scope>NUCLEOTIDE SEQUENCE</scope>
    <source>
        <strain evidence="4">DAOMC 238032</strain>
    </source>
</reference>
<feature type="compositionally biased region" description="Polar residues" evidence="3">
    <location>
        <begin position="1088"/>
        <end position="1101"/>
    </location>
</feature>
<dbReference type="SMART" id="SM00320">
    <property type="entry name" value="WD40"/>
    <property type="match status" value="3"/>
</dbReference>
<feature type="compositionally biased region" description="Polar residues" evidence="3">
    <location>
        <begin position="16"/>
        <end position="30"/>
    </location>
</feature>
<feature type="region of interest" description="Disordered" evidence="3">
    <location>
        <begin position="980"/>
        <end position="1008"/>
    </location>
</feature>
<dbReference type="SUPFAM" id="SSF50978">
    <property type="entry name" value="WD40 repeat-like"/>
    <property type="match status" value="1"/>
</dbReference>
<evidence type="ECO:0000313" key="5">
    <source>
        <dbReference type="Proteomes" id="UP000077671"/>
    </source>
</evidence>
<dbReference type="SUPFAM" id="SSF81383">
    <property type="entry name" value="F-box domain"/>
    <property type="match status" value="1"/>
</dbReference>
<feature type="compositionally biased region" description="Polar residues" evidence="3">
    <location>
        <begin position="67"/>
        <end position="86"/>
    </location>
</feature>
<comment type="pathway">
    <text evidence="1">Protein modification; protein ubiquitination.</text>
</comment>
<dbReference type="SMART" id="SM00726">
    <property type="entry name" value="UIM"/>
    <property type="match status" value="2"/>
</dbReference>
<keyword evidence="2" id="KW-0833">Ubl conjugation pathway</keyword>
<dbReference type="InterPro" id="IPR015943">
    <property type="entry name" value="WD40/YVTN_repeat-like_dom_sf"/>
</dbReference>
<feature type="compositionally biased region" description="Polar residues" evidence="3">
    <location>
        <begin position="1229"/>
        <end position="1241"/>
    </location>
</feature>
<sequence length="1285" mass="136081">MSISPSSASDSISTSNQQITSESLSTTTAAQYGDPVPSLQRAAARAGSSGPPLELATESAAEVENRLSASNAQSHALNQHDATTAPSAVDAQSIADAVTAPTLDRAWPPTLEEWHESREQDGIPVSNHISARSPQPIAVAPEPVSSSQKGKSPVPSSSLPSSLPRSLHSPGRQDSMLQTKPSKVQQLPQEVLMRLFSFLDPFGLASVALVCRNWAKVAMDDATWRGAFAIYFGLDWGSDEFRAPLKLVRGGSDEAQHELPEWLKGTDPAASMKARSIALRRLRPAKWKQEFIARWELARRWRKTKTQPISTNPSISTISQVAFAPPTSSHASSFLLSASLVYGVACRSDPFTGRRISMGFLDASGNTNGAGIGNPNVEFSPDVSIIAMGADARSIVWGFRTGQVSLTLLSKQGTNPRGLVRSIRFDEQSRHRGTVVDIALPLAAGNEGGARSVVRSPSRLAQHLSDLGDLAATFVSAGEDGTVRLWAWPLEKSHGGVGAGALAGHIPNNRKLPLWVGSVMDGVPAVPGAERRRTPSISKVAFNPAMGIVVAGSANGMLIVWSNLDMARLASAPAGVFGAAATNPSTSSDAGTAEWREELQQIYDAVKVTRFSVDPSRSQLEARQFASIEVAAPSTRRSGEKVDAVSIIVRLQGDSVLRRFDVAFRGPTPPISDGQERPWDRESYPRVRVYAYGLLGSESPITTSRLDFDTLSSTDRSRADPSAASSASPSPAPRSPSLLPTIPSRRNVGRVTSGSSSRIDRDPIRFTLPISAAYSDQLKIGDRGLYSERPFLVAGTESGLVLVWDWETEGKTIQAGQSGEPTGLQPIQTSFVEPSMAFVAHTSAISAIDLSPLAIIIGTVDGLIKVFNSLSGDVIRVFNDKAASRHPARMLAEGQLTEEQAAQFYVKQIIAGEDSLIVAIGPHVVAWRTEALAGKGKGHHSLVSKKAGPKARSSRAASWQTKYQASAELRADVKESAALLKKESKDRQTTYERMRWATGPPELGGLDDDEALEYAIMLSREETRRGSARPTDQGIGTSAVGDFDLDAALAQYDHEDHLHSREGEGEPSSSNSDDSGDGNGGEVGSSSAPSSPQLKGLSSPSRAWEILNHAGSATHSVTPDRWGSASKVRTVTVPRSARVASYSSAAGGRFAGSPSSSSSPTPAPGTSWQQRLSGAADADGTAWPSVSPPASTNFTSGSGRSPGMGAWSLGTSQAVLSSGITAAEDSRGSRTSVSAMNSPRACSSPRMTAGGGAGADDMLDDDLRFALELSMAEEQSRQAMQKGRQ</sequence>
<dbReference type="Pfam" id="PF12937">
    <property type="entry name" value="F-box-like"/>
    <property type="match status" value="1"/>
</dbReference>
<organism evidence="4 5">
    <name type="scientific">Tilletia caries</name>
    <name type="common">wheat bunt fungus</name>
    <dbReference type="NCBI Taxonomy" id="13290"/>
    <lineage>
        <taxon>Eukaryota</taxon>
        <taxon>Fungi</taxon>
        <taxon>Dikarya</taxon>
        <taxon>Basidiomycota</taxon>
        <taxon>Ustilaginomycotina</taxon>
        <taxon>Exobasidiomycetes</taxon>
        <taxon>Tilletiales</taxon>
        <taxon>Tilletiaceae</taxon>
        <taxon>Tilletia</taxon>
    </lineage>
</organism>
<dbReference type="EMBL" id="LWDD02000159">
    <property type="protein sequence ID" value="KAE8263249.1"/>
    <property type="molecule type" value="Genomic_DNA"/>
</dbReference>
<gene>
    <name evidence="4" type="ORF">A4X03_0g1822</name>
</gene>
<feature type="compositionally biased region" description="Low complexity" evidence="3">
    <location>
        <begin position="720"/>
        <end position="741"/>
    </location>
</feature>
<protein>
    <submittedName>
        <fullName evidence="4">Uncharacterized protein</fullName>
    </submittedName>
</protein>
<feature type="region of interest" description="Disordered" evidence="3">
    <location>
        <begin position="1057"/>
        <end position="1256"/>
    </location>
</feature>
<feature type="region of interest" description="Disordered" evidence="3">
    <location>
        <begin position="712"/>
        <end position="758"/>
    </location>
</feature>
<dbReference type="PANTHER" id="PTHR46550:SF1">
    <property type="entry name" value="F-BOX PROTEIN 3"/>
    <property type="match status" value="1"/>
</dbReference>
<dbReference type="InterPro" id="IPR001680">
    <property type="entry name" value="WD40_rpt"/>
</dbReference>
<dbReference type="InterPro" id="IPR001810">
    <property type="entry name" value="F-box_dom"/>
</dbReference>
<dbReference type="Gene3D" id="1.20.1280.50">
    <property type="match status" value="1"/>
</dbReference>
<evidence type="ECO:0000313" key="4">
    <source>
        <dbReference type="EMBL" id="KAE8263249.1"/>
    </source>
</evidence>
<evidence type="ECO:0000256" key="2">
    <source>
        <dbReference type="ARBA" id="ARBA00022786"/>
    </source>
</evidence>
<feature type="compositionally biased region" description="Basic and acidic residues" evidence="3">
    <location>
        <begin position="980"/>
        <end position="995"/>
    </location>
</feature>
<name>A0A177UUF7_9BASI</name>
<dbReference type="InterPro" id="IPR036322">
    <property type="entry name" value="WD40_repeat_dom_sf"/>
</dbReference>
<feature type="region of interest" description="Disordered" evidence="3">
    <location>
        <begin position="138"/>
        <end position="183"/>
    </location>
</feature>
<dbReference type="Pfam" id="PF02809">
    <property type="entry name" value="UIM"/>
    <property type="match status" value="2"/>
</dbReference>
<feature type="compositionally biased region" description="Low complexity" evidence="3">
    <location>
        <begin position="1"/>
        <end position="15"/>
    </location>
</feature>
<feature type="compositionally biased region" description="Polar residues" evidence="3">
    <location>
        <begin position="1209"/>
        <end position="1220"/>
    </location>
</feature>